<evidence type="ECO:0000313" key="2">
    <source>
        <dbReference type="EMBL" id="OGH01909.1"/>
    </source>
</evidence>
<protein>
    <submittedName>
        <fullName evidence="2">Uncharacterized protein</fullName>
    </submittedName>
</protein>
<dbReference type="Proteomes" id="UP000177583">
    <property type="component" value="Unassembled WGS sequence"/>
</dbReference>
<organism evidence="2 3">
    <name type="scientific">Candidatus Lambdaproteobacteria bacterium RIFOXYD2_FULL_56_26</name>
    <dbReference type="NCBI Taxonomy" id="1817773"/>
    <lineage>
        <taxon>Bacteria</taxon>
        <taxon>Pseudomonadati</taxon>
        <taxon>Pseudomonadota</taxon>
        <taxon>Candidatus Lambdaproteobacteria</taxon>
    </lineage>
</organism>
<feature type="transmembrane region" description="Helical" evidence="1">
    <location>
        <begin position="117"/>
        <end position="135"/>
    </location>
</feature>
<accession>A0A1F6GV17</accession>
<evidence type="ECO:0000256" key="1">
    <source>
        <dbReference type="SAM" id="Phobius"/>
    </source>
</evidence>
<keyword evidence="1" id="KW-1133">Transmembrane helix</keyword>
<keyword evidence="1" id="KW-0812">Transmembrane</keyword>
<comment type="caution">
    <text evidence="2">The sequence shown here is derived from an EMBL/GenBank/DDBJ whole genome shotgun (WGS) entry which is preliminary data.</text>
</comment>
<feature type="transmembrane region" description="Helical" evidence="1">
    <location>
        <begin position="144"/>
        <end position="162"/>
    </location>
</feature>
<dbReference type="EMBL" id="MFNF01000027">
    <property type="protein sequence ID" value="OGH01909.1"/>
    <property type="molecule type" value="Genomic_DNA"/>
</dbReference>
<keyword evidence="1" id="KW-0472">Membrane</keyword>
<dbReference type="AlphaFoldDB" id="A0A1F6GV17"/>
<proteinExistence type="predicted"/>
<gene>
    <name evidence="2" type="ORF">A2557_04860</name>
</gene>
<reference evidence="2 3" key="1">
    <citation type="journal article" date="2016" name="Nat. Commun.">
        <title>Thousands of microbial genomes shed light on interconnected biogeochemical processes in an aquifer system.</title>
        <authorList>
            <person name="Anantharaman K."/>
            <person name="Brown C.T."/>
            <person name="Hug L.A."/>
            <person name="Sharon I."/>
            <person name="Castelle C.J."/>
            <person name="Probst A.J."/>
            <person name="Thomas B.C."/>
            <person name="Singh A."/>
            <person name="Wilkins M.J."/>
            <person name="Karaoz U."/>
            <person name="Brodie E.L."/>
            <person name="Williams K.H."/>
            <person name="Hubbard S.S."/>
            <person name="Banfield J.F."/>
        </authorList>
    </citation>
    <scope>NUCLEOTIDE SEQUENCE [LARGE SCALE GENOMIC DNA]</scope>
</reference>
<evidence type="ECO:0000313" key="3">
    <source>
        <dbReference type="Proteomes" id="UP000177583"/>
    </source>
</evidence>
<sequence>MRGILLVFVLALLGAGEGKAWLFEQGVNEPEKVHTAGLASRSFLVYGRGHKQVVGFGGFQWTELIMAQSKKFNTDFSVEESGFVVGPVNGWEQKEGSEWVDLNGHGLGGEFYYQKGFYLGFFFASLGISGAAVAVDGPTQQPRLIAAVSPYAALSVMVYPYVLLGWRFGYNYAGMEMYVMY</sequence>
<name>A0A1F6GV17_9PROT</name>